<dbReference type="Proteomes" id="UP001172101">
    <property type="component" value="Unassembled WGS sequence"/>
</dbReference>
<gene>
    <name evidence="2" type="ORF">B0T26DRAFT_751250</name>
</gene>
<name>A0AA40DXD8_9PEZI</name>
<evidence type="ECO:0000313" key="3">
    <source>
        <dbReference type="Proteomes" id="UP001172101"/>
    </source>
</evidence>
<accession>A0AA40DXD8</accession>
<dbReference type="RefSeq" id="XP_060295950.1">
    <property type="nucleotide sequence ID" value="XM_060445351.1"/>
</dbReference>
<keyword evidence="3" id="KW-1185">Reference proteome</keyword>
<proteinExistence type="predicted"/>
<reference evidence="2" key="1">
    <citation type="submission" date="2023-06" db="EMBL/GenBank/DDBJ databases">
        <title>Genome-scale phylogeny and comparative genomics of the fungal order Sordariales.</title>
        <authorList>
            <consortium name="Lawrence Berkeley National Laboratory"/>
            <person name="Hensen N."/>
            <person name="Bonometti L."/>
            <person name="Westerberg I."/>
            <person name="Brannstrom I.O."/>
            <person name="Guillou S."/>
            <person name="Cros-Aarteil S."/>
            <person name="Calhoun S."/>
            <person name="Haridas S."/>
            <person name="Kuo A."/>
            <person name="Mondo S."/>
            <person name="Pangilinan J."/>
            <person name="Riley R."/>
            <person name="LaButti K."/>
            <person name="Andreopoulos B."/>
            <person name="Lipzen A."/>
            <person name="Chen C."/>
            <person name="Yanf M."/>
            <person name="Daum C."/>
            <person name="Ng V."/>
            <person name="Clum A."/>
            <person name="Steindorff A."/>
            <person name="Ohm R."/>
            <person name="Martin F."/>
            <person name="Silar P."/>
            <person name="Natvig D."/>
            <person name="Lalanne C."/>
            <person name="Gautier V."/>
            <person name="Ament-velasquez S.L."/>
            <person name="Kruys A."/>
            <person name="Hutchinson M.I."/>
            <person name="Powell A.J."/>
            <person name="Barry K."/>
            <person name="Miller A.N."/>
            <person name="Grigoriev I.V."/>
            <person name="Debuchy R."/>
            <person name="Gladieux P."/>
            <person name="Thoren M.H."/>
            <person name="Johannesson H."/>
        </authorList>
    </citation>
    <scope>NUCLEOTIDE SEQUENCE</scope>
    <source>
        <strain evidence="2">SMH2392-1A</strain>
    </source>
</reference>
<comment type="caution">
    <text evidence="2">The sequence shown here is derived from an EMBL/GenBank/DDBJ whole genome shotgun (WGS) entry which is preliminary data.</text>
</comment>
<feature type="compositionally biased region" description="Basic residues" evidence="1">
    <location>
        <begin position="53"/>
        <end position="69"/>
    </location>
</feature>
<dbReference type="AlphaFoldDB" id="A0AA40DXD8"/>
<evidence type="ECO:0000256" key="1">
    <source>
        <dbReference type="SAM" id="MobiDB-lite"/>
    </source>
</evidence>
<dbReference type="GeneID" id="85328621"/>
<organism evidence="2 3">
    <name type="scientific">Lasiosphaeria miniovina</name>
    <dbReference type="NCBI Taxonomy" id="1954250"/>
    <lineage>
        <taxon>Eukaryota</taxon>
        <taxon>Fungi</taxon>
        <taxon>Dikarya</taxon>
        <taxon>Ascomycota</taxon>
        <taxon>Pezizomycotina</taxon>
        <taxon>Sordariomycetes</taxon>
        <taxon>Sordariomycetidae</taxon>
        <taxon>Sordariales</taxon>
        <taxon>Lasiosphaeriaceae</taxon>
        <taxon>Lasiosphaeria</taxon>
    </lineage>
</organism>
<protein>
    <submittedName>
        <fullName evidence="2">Uncharacterized protein</fullName>
    </submittedName>
</protein>
<dbReference type="EMBL" id="JAUIRO010000004">
    <property type="protein sequence ID" value="KAK0717157.1"/>
    <property type="molecule type" value="Genomic_DNA"/>
</dbReference>
<feature type="compositionally biased region" description="Low complexity" evidence="1">
    <location>
        <begin position="77"/>
        <end position="94"/>
    </location>
</feature>
<feature type="region of interest" description="Disordered" evidence="1">
    <location>
        <begin position="30"/>
        <end position="147"/>
    </location>
</feature>
<evidence type="ECO:0000313" key="2">
    <source>
        <dbReference type="EMBL" id="KAK0717157.1"/>
    </source>
</evidence>
<sequence>MSKIFRRMSWVAPATEEEDPHSAYLSLLDANRREEQQESDDFDYFTTANTAKTQRRRPSSQQRYKHKRARSNDSSKSWLSSVETPTSSSSSSWLGDRGRPFRKLVKEPGIGSARPSFSLELSEEDSDAERVVNPPSSGGGGGGGVVRRQLSKLKVMCRKGMKPTPGV</sequence>